<evidence type="ECO:0000256" key="1">
    <source>
        <dbReference type="SAM" id="Coils"/>
    </source>
</evidence>
<sequence length="122" mass="13823">MSAPPLNEAALISDGARFYNPAEAISPVVEATPETKQSVSPPQNKTRHKLHILEKMADSLCFVITRYKARIDSLQREVELLKEAKSRLEFKNDGLKRDIREVERSYANIKAQKDSLKAELDN</sequence>
<reference evidence="2 3" key="1">
    <citation type="submission" date="2016-04" db="EMBL/GenBank/DDBJ databases">
        <title>A degradative enzymes factory behind the ericoid mycorrhizal symbiosis.</title>
        <authorList>
            <consortium name="DOE Joint Genome Institute"/>
            <person name="Martino E."/>
            <person name="Morin E."/>
            <person name="Grelet G."/>
            <person name="Kuo A."/>
            <person name="Kohler A."/>
            <person name="Daghino S."/>
            <person name="Barry K."/>
            <person name="Choi C."/>
            <person name="Cichocki N."/>
            <person name="Clum A."/>
            <person name="Copeland A."/>
            <person name="Hainaut M."/>
            <person name="Haridas S."/>
            <person name="Labutti K."/>
            <person name="Lindquist E."/>
            <person name="Lipzen A."/>
            <person name="Khouja H.-R."/>
            <person name="Murat C."/>
            <person name="Ohm R."/>
            <person name="Olson A."/>
            <person name="Spatafora J."/>
            <person name="Veneault-Fourrey C."/>
            <person name="Henrissat B."/>
            <person name="Grigoriev I."/>
            <person name="Martin F."/>
            <person name="Perotto S."/>
        </authorList>
    </citation>
    <scope>NUCLEOTIDE SEQUENCE [LARGE SCALE GENOMIC DNA]</scope>
    <source>
        <strain evidence="2 3">E</strain>
    </source>
</reference>
<dbReference type="Proteomes" id="UP000235371">
    <property type="component" value="Unassembled WGS sequence"/>
</dbReference>
<dbReference type="EMBL" id="KZ613747">
    <property type="protein sequence ID" value="PMD64808.1"/>
    <property type="molecule type" value="Genomic_DNA"/>
</dbReference>
<protein>
    <submittedName>
        <fullName evidence="2">Uncharacterized protein</fullName>
    </submittedName>
</protein>
<gene>
    <name evidence="2" type="ORF">K444DRAFT_705374</name>
</gene>
<keyword evidence="1" id="KW-0175">Coiled coil</keyword>
<dbReference type="SUPFAM" id="SSF90257">
    <property type="entry name" value="Myosin rod fragments"/>
    <property type="match status" value="1"/>
</dbReference>
<organism evidence="2 3">
    <name type="scientific">Hyaloscypha bicolor E</name>
    <dbReference type="NCBI Taxonomy" id="1095630"/>
    <lineage>
        <taxon>Eukaryota</taxon>
        <taxon>Fungi</taxon>
        <taxon>Dikarya</taxon>
        <taxon>Ascomycota</taxon>
        <taxon>Pezizomycotina</taxon>
        <taxon>Leotiomycetes</taxon>
        <taxon>Helotiales</taxon>
        <taxon>Hyaloscyphaceae</taxon>
        <taxon>Hyaloscypha</taxon>
        <taxon>Hyaloscypha bicolor</taxon>
    </lineage>
</organism>
<name>A0A2J6TPD1_9HELO</name>
<evidence type="ECO:0000313" key="3">
    <source>
        <dbReference type="Proteomes" id="UP000235371"/>
    </source>
</evidence>
<dbReference type="GeneID" id="36596185"/>
<dbReference type="OrthoDB" id="3558373at2759"/>
<dbReference type="AlphaFoldDB" id="A0A2J6TPD1"/>
<keyword evidence="3" id="KW-1185">Reference proteome</keyword>
<dbReference type="RefSeq" id="XP_024741712.1">
    <property type="nucleotide sequence ID" value="XM_024888109.1"/>
</dbReference>
<evidence type="ECO:0000313" key="2">
    <source>
        <dbReference type="EMBL" id="PMD64808.1"/>
    </source>
</evidence>
<proteinExistence type="predicted"/>
<accession>A0A2J6TPD1</accession>
<dbReference type="InParanoid" id="A0A2J6TPD1"/>
<feature type="coiled-coil region" evidence="1">
    <location>
        <begin position="64"/>
        <end position="119"/>
    </location>
</feature>
<dbReference type="Gene3D" id="6.10.250.370">
    <property type="match status" value="1"/>
</dbReference>